<feature type="coiled-coil region" evidence="5">
    <location>
        <begin position="1451"/>
        <end position="1510"/>
    </location>
</feature>
<feature type="transmembrane region" description="Helical" evidence="7">
    <location>
        <begin position="640"/>
        <end position="661"/>
    </location>
</feature>
<name>A0A813KVV7_POLGL</name>
<feature type="region of interest" description="Disordered" evidence="6">
    <location>
        <begin position="1522"/>
        <end position="1550"/>
    </location>
</feature>
<dbReference type="GO" id="GO:0016020">
    <property type="term" value="C:membrane"/>
    <property type="evidence" value="ECO:0007669"/>
    <property type="project" value="UniProtKB-SubCell"/>
</dbReference>
<feature type="transmembrane region" description="Helical" evidence="7">
    <location>
        <begin position="1210"/>
        <end position="1228"/>
    </location>
</feature>
<feature type="transmembrane region" description="Helical" evidence="7">
    <location>
        <begin position="1076"/>
        <end position="1095"/>
    </location>
</feature>
<feature type="transmembrane region" description="Helical" evidence="7">
    <location>
        <begin position="56"/>
        <end position="76"/>
    </location>
</feature>
<comment type="subcellular location">
    <subcellularLocation>
        <location evidence="1">Membrane</location>
        <topology evidence="1">Multi-pass membrane protein</topology>
    </subcellularLocation>
</comment>
<feature type="transmembrane region" description="Helical" evidence="7">
    <location>
        <begin position="460"/>
        <end position="478"/>
    </location>
</feature>
<comment type="caution">
    <text evidence="9">The sequence shown here is derived from an EMBL/GenBank/DDBJ whole genome shotgun (WGS) entry which is preliminary data.</text>
</comment>
<keyword evidence="2 7" id="KW-0812">Transmembrane</keyword>
<dbReference type="Gene3D" id="1.10.287.70">
    <property type="match status" value="1"/>
</dbReference>
<evidence type="ECO:0000259" key="8">
    <source>
        <dbReference type="Pfam" id="PF08016"/>
    </source>
</evidence>
<reference evidence="9" key="1">
    <citation type="submission" date="2021-02" db="EMBL/GenBank/DDBJ databases">
        <authorList>
            <person name="Dougan E. K."/>
            <person name="Rhodes N."/>
            <person name="Thang M."/>
            <person name="Chan C."/>
        </authorList>
    </citation>
    <scope>NUCLEOTIDE SEQUENCE</scope>
</reference>
<evidence type="ECO:0000256" key="1">
    <source>
        <dbReference type="ARBA" id="ARBA00004141"/>
    </source>
</evidence>
<evidence type="ECO:0000256" key="2">
    <source>
        <dbReference type="ARBA" id="ARBA00022692"/>
    </source>
</evidence>
<feature type="transmembrane region" description="Helical" evidence="7">
    <location>
        <begin position="1015"/>
        <end position="1033"/>
    </location>
</feature>
<feature type="transmembrane region" description="Helical" evidence="7">
    <location>
        <begin position="1181"/>
        <end position="1203"/>
    </location>
</feature>
<evidence type="ECO:0000256" key="5">
    <source>
        <dbReference type="SAM" id="Coils"/>
    </source>
</evidence>
<feature type="transmembrane region" description="Helical" evidence="7">
    <location>
        <begin position="585"/>
        <end position="605"/>
    </location>
</feature>
<dbReference type="EMBL" id="CAJNNW010033110">
    <property type="protein sequence ID" value="CAE8717158.1"/>
    <property type="molecule type" value="Genomic_DNA"/>
</dbReference>
<gene>
    <name evidence="9" type="ORF">PGLA2088_LOCUS39412</name>
</gene>
<accession>A0A813KVV7</accession>
<feature type="transmembrane region" description="Helical" evidence="7">
    <location>
        <begin position="745"/>
        <end position="762"/>
    </location>
</feature>
<evidence type="ECO:0000256" key="4">
    <source>
        <dbReference type="ARBA" id="ARBA00023136"/>
    </source>
</evidence>
<feature type="transmembrane region" description="Helical" evidence="7">
    <location>
        <begin position="490"/>
        <end position="511"/>
    </location>
</feature>
<dbReference type="Proteomes" id="UP000626109">
    <property type="component" value="Unassembled WGS sequence"/>
</dbReference>
<keyword evidence="5" id="KW-0175">Coiled coil</keyword>
<proteinExistence type="predicted"/>
<feature type="compositionally biased region" description="Polar residues" evidence="6">
    <location>
        <begin position="1539"/>
        <end position="1550"/>
    </location>
</feature>
<evidence type="ECO:0000256" key="7">
    <source>
        <dbReference type="SAM" id="Phobius"/>
    </source>
</evidence>
<dbReference type="InterPro" id="IPR051223">
    <property type="entry name" value="Polycystin"/>
</dbReference>
<evidence type="ECO:0000256" key="6">
    <source>
        <dbReference type="SAM" id="MobiDB-lite"/>
    </source>
</evidence>
<sequence length="1550" mass="176598">MPKTSGGSTEDSKARTGRVLEYDWKQLKRDDIYRQRVFGTESGASNFIKVDDKRKLTCMSTLIYILFIFAATSFALSKAHIADQFEVNSAVLGWMESKSFSTNPVTRTWKDIHDVGDLRKFLLYALPNVVSPSVQHANFPVSDIRFTLRRMTQVENTDKRFNGLMPKTWSNKAGISSLSREDTYDDKSAFGSYREWGTNSKQSQGPVPNLGLQWCAQEKSTCNGGAYLDSITFDDMPRSKVEHYCNNWCLELDMHGKSCSCWTLSGKFKCTLYYFPEAALVPLSDADLDSQCFEQEENQEHIVIPKILWPSPGNTAHFPLMKRFTYNNNHGGYSKTPGFVMRLKYWTQDMVDEAVRKAQGNQFGYPSAPLLASNVFYYQMRDWLDGNFLSPSSTSLVVDFVTYNPNYEVFTWVQLLCTMEPSGRVAKQMIVSSIVIKEAMLQGIKKGGDRMLANLAAEDILYALLVLYYVMSELWEFATTGPTKYFSSAWQLLASTSLLLHVAVLALRYSYLQNSFFSAQLATASGDFQPDLELFELQAIAAKDYFRILSLMLLVLYVQLVRYLSDIFPRIEIILDVLSRSITPVLFLVLIILDVFIGFVIWSNLMYGKSVGSFRDVTDSINACTEMLFGRIETYKELSIVFPISGFVFYSLFMVFFYFILQNFTKAIVLCSYADASKSNEDRIEEEKARRAAEEDQGQDQIIKAWKHIMYACRKFIGKPSRSKEVIRYGLNREIPGGGGKLQRVIYIVFLIFYTLLSATILDVPTGYRLRDSVISAFTTPIYVTSNSFAHEVDYSKTFNDITTREDVQAWLVQALPQALFNSSSGAYDGGENPLKTYESALPERFSQIVINDWNILIGQQPVRLSVKYRAMAEPKLESVSNLLHLPSMEPVADKYITSADDILHDRTREVVNEYCSYANAEGATAQTEKNGFACMLSVDYQKTANILLDMNRRSIISDQASELALEFVAYNGNMDSFLYSNIKFTFSLSGRVETTIQSGTVQLKMYEGARAPRIILEIIVILFTVYYLALSFRGIYKAVLSVHRKGRKESQTAVQRVLLVLKVLFLHIFGDPFNFLDLFGSLLTVVTMLLWYSINSMDISKDFFFPEFPYWENTQCANMKLCTDADAIFKFSALYQSYLKFSQVCAVNTVLVFFRSLKYLQVFPHVRMIFNTLVRGAPDIAWFLILMFVILMGYVTMGFSIFGSRMQGFSTLVNALITCFQLFLGTFQEFEQMKSADLASYFIFWYSYMVLFRFVMLNMFFAIVNKNFQVEDALLEKMLQEDKKLKGRSPASGSLATRLMESLRGMIPGFSKKSPSVSMSDEADADAYMEGTCDEQNEGQVDESGAAAGGGKDEIVHSISKSTIGTIGTRNAEELLVYEDAEIVIHDHVVKNCVNWKYLPEETKDWALTTAREMYRFIEENSLRREGAEKRKVETRELEGFLDEAENEIMEKRLARCKAAERAKTNLEKDELRRLKEIHQDQESLAWYIMKREAELKKLEQTKAVKQDRFDKMVRAAQSLISTDKDEGDMDAAIEARTTGSPQSPRALR</sequence>
<dbReference type="PANTHER" id="PTHR10877:SF183">
    <property type="entry name" value="AT14535P-RELATED"/>
    <property type="match status" value="1"/>
</dbReference>
<feature type="transmembrane region" description="Helical" evidence="7">
    <location>
        <begin position="545"/>
        <end position="564"/>
    </location>
</feature>
<evidence type="ECO:0000256" key="3">
    <source>
        <dbReference type="ARBA" id="ARBA00022989"/>
    </source>
</evidence>
<keyword evidence="4 7" id="KW-0472">Membrane</keyword>
<dbReference type="Pfam" id="PF08016">
    <property type="entry name" value="PKD_channel"/>
    <property type="match status" value="2"/>
</dbReference>
<protein>
    <recommendedName>
        <fullName evidence="8">Polycystin cation channel PKD1/PKD2 domain-containing protein</fullName>
    </recommendedName>
</protein>
<dbReference type="InterPro" id="IPR013122">
    <property type="entry name" value="PKD1_2_channel"/>
</dbReference>
<evidence type="ECO:0000313" key="10">
    <source>
        <dbReference type="Proteomes" id="UP000626109"/>
    </source>
</evidence>
<feature type="transmembrane region" description="Helical" evidence="7">
    <location>
        <begin position="1240"/>
        <end position="1265"/>
    </location>
</feature>
<keyword evidence="3 7" id="KW-1133">Transmembrane helix</keyword>
<feature type="domain" description="Polycystin cation channel PKD1/PKD2" evidence="8">
    <location>
        <begin position="459"/>
        <end position="674"/>
    </location>
</feature>
<feature type="domain" description="Polycystin cation channel PKD1/PKD2" evidence="8">
    <location>
        <begin position="1129"/>
        <end position="1270"/>
    </location>
</feature>
<organism evidence="9 10">
    <name type="scientific">Polarella glacialis</name>
    <name type="common">Dinoflagellate</name>
    <dbReference type="NCBI Taxonomy" id="89957"/>
    <lineage>
        <taxon>Eukaryota</taxon>
        <taxon>Sar</taxon>
        <taxon>Alveolata</taxon>
        <taxon>Dinophyceae</taxon>
        <taxon>Suessiales</taxon>
        <taxon>Suessiaceae</taxon>
        <taxon>Polarella</taxon>
    </lineage>
</organism>
<evidence type="ECO:0000313" key="9">
    <source>
        <dbReference type="EMBL" id="CAE8717158.1"/>
    </source>
</evidence>
<dbReference type="PANTHER" id="PTHR10877">
    <property type="entry name" value="POLYCYSTIN FAMILY MEMBER"/>
    <property type="match status" value="1"/>
</dbReference>